<dbReference type="EMBL" id="AP019533">
    <property type="protein sequence ID" value="BBI95408.1"/>
    <property type="molecule type" value="Genomic_DNA"/>
</dbReference>
<evidence type="ECO:0000259" key="4">
    <source>
        <dbReference type="PROSITE" id="PS50995"/>
    </source>
</evidence>
<dbReference type="GO" id="GO:0003677">
    <property type="term" value="F:DNA binding"/>
    <property type="evidence" value="ECO:0007669"/>
    <property type="project" value="UniProtKB-KW"/>
</dbReference>
<dbReference type="PROSITE" id="PS50995">
    <property type="entry name" value="HTH_MARR_2"/>
    <property type="match status" value="1"/>
</dbReference>
<keyword evidence="2" id="KW-0238">DNA-binding</keyword>
<dbReference type="InterPro" id="IPR000835">
    <property type="entry name" value="HTH_MarR-typ"/>
</dbReference>
<dbReference type="InterPro" id="IPR011991">
    <property type="entry name" value="ArsR-like_HTH"/>
</dbReference>
<evidence type="ECO:0000256" key="2">
    <source>
        <dbReference type="ARBA" id="ARBA00023125"/>
    </source>
</evidence>
<dbReference type="CDD" id="cd00090">
    <property type="entry name" value="HTH_ARSR"/>
    <property type="match status" value="1"/>
</dbReference>
<evidence type="ECO:0000256" key="3">
    <source>
        <dbReference type="ARBA" id="ARBA00023163"/>
    </source>
</evidence>
<dbReference type="GO" id="GO:0003700">
    <property type="term" value="F:DNA-binding transcription factor activity"/>
    <property type="evidence" value="ECO:0007669"/>
    <property type="project" value="InterPro"/>
</dbReference>
<organism evidence="5">
    <name type="scientific">Enterobacter asburiae</name>
    <dbReference type="NCBI Taxonomy" id="61645"/>
    <lineage>
        <taxon>Bacteria</taxon>
        <taxon>Pseudomonadati</taxon>
        <taxon>Pseudomonadota</taxon>
        <taxon>Gammaproteobacteria</taxon>
        <taxon>Enterobacterales</taxon>
        <taxon>Enterobacteriaceae</taxon>
        <taxon>Enterobacter</taxon>
        <taxon>Enterobacter cloacae complex</taxon>
    </lineage>
</organism>
<accession>A0A455VX07</accession>
<feature type="domain" description="HTH marR-type" evidence="4">
    <location>
        <begin position="1"/>
        <end position="146"/>
    </location>
</feature>
<evidence type="ECO:0000256" key="1">
    <source>
        <dbReference type="ARBA" id="ARBA00023015"/>
    </source>
</evidence>
<gene>
    <name evidence="5" type="ORF">MRY18106EAS_19400</name>
</gene>
<dbReference type="SMART" id="SM00347">
    <property type="entry name" value="HTH_MARR"/>
    <property type="match status" value="1"/>
</dbReference>
<protein>
    <submittedName>
        <fullName evidence="5">MarR family transcriptional regulator</fullName>
    </submittedName>
</protein>
<evidence type="ECO:0000313" key="5">
    <source>
        <dbReference type="EMBL" id="BBI95408.1"/>
    </source>
</evidence>
<name>A0A455VX07_ENTAS</name>
<keyword evidence="1" id="KW-0805">Transcription regulation</keyword>
<dbReference type="RefSeq" id="WP_301509914.1">
    <property type="nucleotide sequence ID" value="NZ_CP129497.1"/>
</dbReference>
<dbReference type="AlphaFoldDB" id="A0A455VX07"/>
<dbReference type="InterPro" id="IPR036390">
    <property type="entry name" value="WH_DNA-bd_sf"/>
</dbReference>
<dbReference type="PANTHER" id="PTHR42756:SF1">
    <property type="entry name" value="TRANSCRIPTIONAL REPRESSOR OF EMRAB OPERON"/>
    <property type="match status" value="1"/>
</dbReference>
<sequence>MMNNIDVALLKTIPEVCPGFQARATARAITRYYNACFRPFELTAEQFSLLVGIGGSPNETVAELAARAGVDATTLSRNIRSLESRGIIDSAGGRGRAGKRLTLTAEGWRLLEELIPVWQSAKQVLSHLMGSEQLGLTTEMMKRLAKISTAL</sequence>
<dbReference type="Pfam" id="PF12802">
    <property type="entry name" value="MarR_2"/>
    <property type="match status" value="1"/>
</dbReference>
<proteinExistence type="predicted"/>
<reference evidence="5" key="1">
    <citation type="submission" date="2019-03" db="EMBL/GenBank/DDBJ databases">
        <title>Complete genome sequences of Enterobacter asburiae str. MRY18-106 isolated from a patient in Japan.</title>
        <authorList>
            <person name="Sekizuka T."/>
            <person name="Matsui M."/>
            <person name="Takara T."/>
            <person name="Uechi A."/>
            <person name="Harakuni M."/>
            <person name="Kimura T."/>
            <person name="Suzuki S."/>
            <person name="Kuroda M."/>
        </authorList>
    </citation>
    <scope>NUCLEOTIDE SEQUENCE</scope>
    <source>
        <strain evidence="5">MRY18-106</strain>
    </source>
</reference>
<dbReference type="SUPFAM" id="SSF46785">
    <property type="entry name" value="Winged helix' DNA-binding domain"/>
    <property type="match status" value="1"/>
</dbReference>
<dbReference type="InterPro" id="IPR036388">
    <property type="entry name" value="WH-like_DNA-bd_sf"/>
</dbReference>
<dbReference type="PANTHER" id="PTHR42756">
    <property type="entry name" value="TRANSCRIPTIONAL REGULATOR, MARR"/>
    <property type="match status" value="1"/>
</dbReference>
<keyword evidence="3" id="KW-0804">Transcription</keyword>
<dbReference type="Gene3D" id="1.10.10.10">
    <property type="entry name" value="Winged helix-like DNA-binding domain superfamily/Winged helix DNA-binding domain"/>
    <property type="match status" value="1"/>
</dbReference>